<accession>A0A084IJW5</accession>
<dbReference type="EMBL" id="APNK01000018">
    <property type="protein sequence ID" value="KEZ76999.1"/>
    <property type="molecule type" value="Genomic_DNA"/>
</dbReference>
<reference evidence="2 3" key="1">
    <citation type="submission" date="2013-03" db="EMBL/GenBank/DDBJ databases">
        <title>Salinisphaera hydrothermalis C41B8 Genome Sequencing.</title>
        <authorList>
            <person name="Li C."/>
            <person name="Lai Q."/>
            <person name="Shao Z."/>
        </authorList>
    </citation>
    <scope>NUCLEOTIDE SEQUENCE [LARGE SCALE GENOMIC DNA]</scope>
    <source>
        <strain evidence="2 3">C41B8</strain>
    </source>
</reference>
<evidence type="ECO:0000313" key="2">
    <source>
        <dbReference type="EMBL" id="KEZ76999.1"/>
    </source>
</evidence>
<sequence>MQAVIDILDILVWPITVLLLAFGFRSQLSALLARVSRIGYDGFSVRFQRLLGPAEQALSAERGGEVRAERQPREARLQRLAEQAPRAAILEAWADLTEVLSPVSDGGDTALPAIKRHTMAADDSVAIRALADIRDDALAADDREVTHDMASRYVRLACRARRRIETGAA</sequence>
<proteinExistence type="predicted"/>
<evidence type="ECO:0000256" key="1">
    <source>
        <dbReference type="SAM" id="Phobius"/>
    </source>
</evidence>
<keyword evidence="3" id="KW-1185">Reference proteome</keyword>
<dbReference type="STRING" id="1304275.C41B8_11805"/>
<keyword evidence="1" id="KW-1133">Transmembrane helix</keyword>
<keyword evidence="1" id="KW-0472">Membrane</keyword>
<comment type="caution">
    <text evidence="2">The sequence shown here is derived from an EMBL/GenBank/DDBJ whole genome shotgun (WGS) entry which is preliminary data.</text>
</comment>
<evidence type="ECO:0000313" key="3">
    <source>
        <dbReference type="Proteomes" id="UP000028302"/>
    </source>
</evidence>
<gene>
    <name evidence="2" type="ORF">C41B8_11805</name>
</gene>
<protein>
    <submittedName>
        <fullName evidence="2">Uncharacterized protein</fullName>
    </submittedName>
</protein>
<organism evidence="2 3">
    <name type="scientific">Salinisphaera hydrothermalis (strain C41B8)</name>
    <dbReference type="NCBI Taxonomy" id="1304275"/>
    <lineage>
        <taxon>Bacteria</taxon>
        <taxon>Pseudomonadati</taxon>
        <taxon>Pseudomonadota</taxon>
        <taxon>Gammaproteobacteria</taxon>
        <taxon>Salinisphaerales</taxon>
        <taxon>Salinisphaeraceae</taxon>
        <taxon>Salinisphaera</taxon>
    </lineage>
</organism>
<keyword evidence="1" id="KW-0812">Transmembrane</keyword>
<dbReference type="AlphaFoldDB" id="A0A084IJW5"/>
<name>A0A084IJW5_SALHC</name>
<dbReference type="RefSeq" id="WP_037338372.1">
    <property type="nucleotide sequence ID" value="NZ_APNK01000018.1"/>
</dbReference>
<dbReference type="OrthoDB" id="7840545at2"/>
<dbReference type="Proteomes" id="UP000028302">
    <property type="component" value="Unassembled WGS sequence"/>
</dbReference>
<feature type="transmembrane region" description="Helical" evidence="1">
    <location>
        <begin position="7"/>
        <end position="24"/>
    </location>
</feature>